<reference evidence="13" key="1">
    <citation type="submission" date="2021-01" db="UniProtKB">
        <authorList>
            <consortium name="EnsemblPlants"/>
        </authorList>
    </citation>
    <scope>IDENTIFICATION</scope>
</reference>
<evidence type="ECO:0000259" key="12">
    <source>
        <dbReference type="SMART" id="SM00856"/>
    </source>
</evidence>
<dbReference type="InterPro" id="IPR035513">
    <property type="entry name" value="Invertase/methylesterase_inhib"/>
</dbReference>
<evidence type="ECO:0000256" key="5">
    <source>
        <dbReference type="ARBA" id="ARBA00022801"/>
    </source>
</evidence>
<organism evidence="13 14">
    <name type="scientific">Kalanchoe fedtschenkoi</name>
    <name type="common">Lavender scallops</name>
    <name type="synonym">South American air plant</name>
    <dbReference type="NCBI Taxonomy" id="63787"/>
    <lineage>
        <taxon>Eukaryota</taxon>
        <taxon>Viridiplantae</taxon>
        <taxon>Streptophyta</taxon>
        <taxon>Embryophyta</taxon>
        <taxon>Tracheophyta</taxon>
        <taxon>Spermatophyta</taxon>
        <taxon>Magnoliopsida</taxon>
        <taxon>eudicotyledons</taxon>
        <taxon>Gunneridae</taxon>
        <taxon>Pentapetalae</taxon>
        <taxon>Saxifragales</taxon>
        <taxon>Crassulaceae</taxon>
        <taxon>Kalanchoe</taxon>
    </lineage>
</organism>
<dbReference type="GO" id="GO:0030599">
    <property type="term" value="F:pectinesterase activity"/>
    <property type="evidence" value="ECO:0007669"/>
    <property type="project" value="UniProtKB-EC"/>
</dbReference>
<protein>
    <recommendedName>
        <fullName evidence="4">pectinesterase</fullName>
        <ecNumber evidence="4">3.1.1.11</ecNumber>
    </recommendedName>
</protein>
<dbReference type="GO" id="GO:0004857">
    <property type="term" value="F:enzyme inhibitor activity"/>
    <property type="evidence" value="ECO:0007669"/>
    <property type="project" value="InterPro"/>
</dbReference>
<dbReference type="GO" id="GO:0045490">
    <property type="term" value="P:pectin catabolic process"/>
    <property type="evidence" value="ECO:0007669"/>
    <property type="project" value="UniProtKB-UniPathway"/>
</dbReference>
<keyword evidence="11" id="KW-1133">Transmembrane helix</keyword>
<evidence type="ECO:0000256" key="6">
    <source>
        <dbReference type="ARBA" id="ARBA00023085"/>
    </source>
</evidence>
<dbReference type="Proteomes" id="UP000594263">
    <property type="component" value="Unplaced"/>
</dbReference>
<dbReference type="EnsemblPlants" id="Kaladp0043s0237.1.v1.1">
    <property type="protein sequence ID" value="Kaladp0043s0237.1.v1.1"/>
    <property type="gene ID" value="Kaladp0043s0237.v1.1"/>
</dbReference>
<dbReference type="EC" id="3.1.1.11" evidence="4"/>
<feature type="transmembrane region" description="Helical" evidence="11">
    <location>
        <begin position="21"/>
        <end position="42"/>
    </location>
</feature>
<dbReference type="Pfam" id="PF04043">
    <property type="entry name" value="PMEI"/>
    <property type="match status" value="1"/>
</dbReference>
<keyword evidence="11" id="KW-0812">Transmembrane</keyword>
<dbReference type="InterPro" id="IPR006501">
    <property type="entry name" value="Pectinesterase_inhib_dom"/>
</dbReference>
<comment type="similarity">
    <text evidence="2">In the N-terminal section; belongs to the PMEI family.</text>
</comment>
<accession>A0A7N0TRM9</accession>
<evidence type="ECO:0000256" key="11">
    <source>
        <dbReference type="SAM" id="Phobius"/>
    </source>
</evidence>
<dbReference type="UniPathway" id="UPA00545">
    <property type="reaction ID" value="UER00823"/>
</dbReference>
<name>A0A7N0TRM9_KALFE</name>
<feature type="domain" description="Pectinesterase inhibitor" evidence="12">
    <location>
        <begin position="67"/>
        <end position="218"/>
    </location>
</feature>
<evidence type="ECO:0000256" key="9">
    <source>
        <dbReference type="ARBA" id="ARBA00047928"/>
    </source>
</evidence>
<proteinExistence type="inferred from homology"/>
<evidence type="ECO:0000313" key="13">
    <source>
        <dbReference type="EnsemblPlants" id="Kaladp0043s0237.1.v1.1"/>
    </source>
</evidence>
<evidence type="ECO:0000256" key="1">
    <source>
        <dbReference type="ARBA" id="ARBA00005184"/>
    </source>
</evidence>
<keyword evidence="14" id="KW-1185">Reference proteome</keyword>
<evidence type="ECO:0000256" key="7">
    <source>
        <dbReference type="ARBA" id="ARBA00023157"/>
    </source>
</evidence>
<dbReference type="NCBIfam" id="TIGR01614">
    <property type="entry name" value="PME_inhib"/>
    <property type="match status" value="1"/>
</dbReference>
<dbReference type="Gramene" id="Kaladp0043s0237.1.v1.1">
    <property type="protein sequence ID" value="Kaladp0043s0237.1.v1.1"/>
    <property type="gene ID" value="Kaladp0043s0237.v1.1"/>
</dbReference>
<comment type="similarity">
    <text evidence="3">In the C-terminal section; belongs to the pectinesterase family.</text>
</comment>
<evidence type="ECO:0000313" key="14">
    <source>
        <dbReference type="Proteomes" id="UP000594263"/>
    </source>
</evidence>
<evidence type="ECO:0000256" key="4">
    <source>
        <dbReference type="ARBA" id="ARBA00013229"/>
    </source>
</evidence>
<dbReference type="FunFam" id="2.160.20.10:FF:000001">
    <property type="entry name" value="Pectinesterase"/>
    <property type="match status" value="1"/>
</dbReference>
<keyword evidence="8" id="KW-0325">Glycoprotein</keyword>
<dbReference type="Gene3D" id="1.20.140.40">
    <property type="entry name" value="Invertase/pectin methylesterase inhibitor family protein"/>
    <property type="match status" value="1"/>
</dbReference>
<dbReference type="SUPFAM" id="SSF51126">
    <property type="entry name" value="Pectin lyase-like"/>
    <property type="match status" value="1"/>
</dbReference>
<dbReference type="OMA" id="FIHCTLE"/>
<dbReference type="SUPFAM" id="SSF101148">
    <property type="entry name" value="Plant invertase/pectin methylesterase inhibitor"/>
    <property type="match status" value="1"/>
</dbReference>
<keyword evidence="6" id="KW-0063">Aspartyl esterase</keyword>
<comment type="catalytic activity">
    <reaction evidence="9">
        <text>[(1-&gt;4)-alpha-D-galacturonosyl methyl ester](n) + n H2O = [(1-&gt;4)-alpha-D-galacturonosyl](n) + n methanol + n H(+)</text>
        <dbReference type="Rhea" id="RHEA:22380"/>
        <dbReference type="Rhea" id="RHEA-COMP:14570"/>
        <dbReference type="Rhea" id="RHEA-COMP:14573"/>
        <dbReference type="ChEBI" id="CHEBI:15377"/>
        <dbReference type="ChEBI" id="CHEBI:15378"/>
        <dbReference type="ChEBI" id="CHEBI:17790"/>
        <dbReference type="ChEBI" id="CHEBI:140522"/>
        <dbReference type="ChEBI" id="CHEBI:140523"/>
        <dbReference type="EC" id="3.1.1.11"/>
    </reaction>
</comment>
<dbReference type="Pfam" id="PF01095">
    <property type="entry name" value="Pectinesterase"/>
    <property type="match status" value="1"/>
</dbReference>
<evidence type="ECO:0000256" key="2">
    <source>
        <dbReference type="ARBA" id="ARBA00006027"/>
    </source>
</evidence>
<evidence type="ECO:0000256" key="10">
    <source>
        <dbReference type="ARBA" id="ARBA00057335"/>
    </source>
</evidence>
<keyword evidence="7" id="KW-1015">Disulfide bond</keyword>
<evidence type="ECO:0000256" key="3">
    <source>
        <dbReference type="ARBA" id="ARBA00007786"/>
    </source>
</evidence>
<dbReference type="CDD" id="cd15798">
    <property type="entry name" value="PMEI-like_3"/>
    <property type="match status" value="1"/>
</dbReference>
<sequence>MFMQHRKHQQQQRIIHQIPKLTLLVASMATFFLLTFLCFYLLSSTATITDLHPFPNLKRSAHPIASWIQPGIKQACMASRYPDTCQSSLQLLPNCLPLDRNPISFVHSSICLSAHNLKIAQSMVTQILNSSPASNPNRQNAASSCMETLTNSERRISSTIEALSHGRTKDARAWMSAALAYNYDCWSALKYVNETQLVNQTMSFLDTLIIYDSNALSMVAAYDIYGKDDVSSWKPPRTERDGFWEASGPAELGFKGGLPAGLKADVTVCGEGCDFKKVQDAVDAAPSDSCLKKFVIWIKEGVYEEIVRVGLEKKNVVFLGDGAGKTVITGSLNAGLPGVSTYNSATVGVLGDGFMARGITFQNTAGPDVHQAVAFRSDSDQSVIESCEFLGNQDTLYAHSLRQFYKSCHIEGNVDFIFGNSAAIFQDCTILVRPRQVHPEKGENNAITAQGRTDPAQTTGFVFQNCLVNGTDEYMRLYRSKPRAHKNFLGRPWKEYSRTVFIHCNLEALIMPQGWLPWKGDFALKTLFYGEFENSGAGSDTSQRVNWSTQIPADHVYIYSADNFIQGSEWIPTSS</sequence>
<dbReference type="InterPro" id="IPR000070">
    <property type="entry name" value="Pectinesterase_cat"/>
</dbReference>
<dbReference type="InterPro" id="IPR011050">
    <property type="entry name" value="Pectin_lyase_fold/virulence"/>
</dbReference>
<keyword evidence="11" id="KW-0472">Membrane</keyword>
<keyword evidence="5" id="KW-0378">Hydrolase</keyword>
<dbReference type="SMART" id="SM00856">
    <property type="entry name" value="PMEI"/>
    <property type="match status" value="1"/>
</dbReference>
<dbReference type="AlphaFoldDB" id="A0A7N0TRM9"/>
<dbReference type="GO" id="GO:0042545">
    <property type="term" value="P:cell wall modification"/>
    <property type="evidence" value="ECO:0007669"/>
    <property type="project" value="InterPro"/>
</dbReference>
<dbReference type="InterPro" id="IPR012334">
    <property type="entry name" value="Pectin_lyas_fold"/>
</dbReference>
<comment type="pathway">
    <text evidence="1">Glycan metabolism; pectin degradation; 2-dehydro-3-deoxy-D-gluconate from pectin: step 1/5.</text>
</comment>
<dbReference type="FunFam" id="1.20.140.40:FF:000021">
    <property type="entry name" value="Probable pectinesterase/pectinesterase inhibitor 51"/>
    <property type="match status" value="1"/>
</dbReference>
<comment type="function">
    <text evidence="10">Acts in the modification of cell walls via demethylesterification of cell wall pectin.</text>
</comment>
<dbReference type="Gene3D" id="2.160.20.10">
    <property type="entry name" value="Single-stranded right-handed beta-helix, Pectin lyase-like"/>
    <property type="match status" value="1"/>
</dbReference>
<evidence type="ECO:0000256" key="8">
    <source>
        <dbReference type="ARBA" id="ARBA00023180"/>
    </source>
</evidence>
<dbReference type="PANTHER" id="PTHR31707">
    <property type="entry name" value="PECTINESTERASE"/>
    <property type="match status" value="1"/>
</dbReference>